<protein>
    <submittedName>
        <fullName evidence="2">Uncharacterized protein</fullName>
    </submittedName>
</protein>
<keyword evidence="1" id="KW-0812">Transmembrane</keyword>
<feature type="transmembrane region" description="Helical" evidence="1">
    <location>
        <begin position="91"/>
        <end position="110"/>
    </location>
</feature>
<organism evidence="2 3">
    <name type="scientific">Kurthia sibirica</name>
    <dbReference type="NCBI Taxonomy" id="202750"/>
    <lineage>
        <taxon>Bacteria</taxon>
        <taxon>Bacillati</taxon>
        <taxon>Bacillota</taxon>
        <taxon>Bacilli</taxon>
        <taxon>Bacillales</taxon>
        <taxon>Caryophanaceae</taxon>
        <taxon>Kurthia</taxon>
    </lineage>
</organism>
<dbReference type="EMBL" id="QFVR01000008">
    <property type="protein sequence ID" value="PWI25578.1"/>
    <property type="molecule type" value="Genomic_DNA"/>
</dbReference>
<evidence type="ECO:0000256" key="1">
    <source>
        <dbReference type="SAM" id="Phobius"/>
    </source>
</evidence>
<accession>A0A2U3AM07</accession>
<dbReference type="Proteomes" id="UP000245938">
    <property type="component" value="Unassembled WGS sequence"/>
</dbReference>
<keyword evidence="1" id="KW-0472">Membrane</keyword>
<dbReference type="AlphaFoldDB" id="A0A2U3AM07"/>
<gene>
    <name evidence="2" type="ORF">DEX24_08200</name>
</gene>
<dbReference type="RefSeq" id="WP_109305937.1">
    <property type="nucleotide sequence ID" value="NZ_BJUF01000061.1"/>
</dbReference>
<name>A0A2U3AM07_9BACL</name>
<feature type="transmembrane region" description="Helical" evidence="1">
    <location>
        <begin position="171"/>
        <end position="190"/>
    </location>
</feature>
<reference evidence="2 3" key="1">
    <citation type="submission" date="2018-05" db="EMBL/GenBank/DDBJ databases">
        <title>Kurthia sibirica genome sequence.</title>
        <authorList>
            <person name="Maclea K.S."/>
            <person name="Goen A.E."/>
        </authorList>
    </citation>
    <scope>NUCLEOTIDE SEQUENCE [LARGE SCALE GENOMIC DNA]</scope>
    <source>
        <strain evidence="2 3">ATCC 49154</strain>
    </source>
</reference>
<sequence>MESDKQRKEIILKEILFWKTNKLLPEQYCDFLMHLYMGGRNLTQEGEELLASQSLLQPIKPSFGKIIIAVFSVLVLLVFVAALFILGSKLVYIPLVLGVIIFTSIMYYVFKTAHNKTLTTTFAFATAALLLFSISVRLTGILFVGNQYAILGVVVANCIVWLLAGRYVKLIYFTISGVLGIVFVLGYLILS</sequence>
<keyword evidence="1" id="KW-1133">Transmembrane helix</keyword>
<comment type="caution">
    <text evidence="2">The sequence shown here is derived from an EMBL/GenBank/DDBJ whole genome shotgun (WGS) entry which is preliminary data.</text>
</comment>
<evidence type="ECO:0000313" key="2">
    <source>
        <dbReference type="EMBL" id="PWI25578.1"/>
    </source>
</evidence>
<dbReference type="OrthoDB" id="2380880at2"/>
<proteinExistence type="predicted"/>
<evidence type="ECO:0000313" key="3">
    <source>
        <dbReference type="Proteomes" id="UP000245938"/>
    </source>
</evidence>
<feature type="transmembrane region" description="Helical" evidence="1">
    <location>
        <begin position="148"/>
        <end position="164"/>
    </location>
</feature>
<feature type="transmembrane region" description="Helical" evidence="1">
    <location>
        <begin position="66"/>
        <end position="85"/>
    </location>
</feature>
<keyword evidence="3" id="KW-1185">Reference proteome</keyword>
<feature type="transmembrane region" description="Helical" evidence="1">
    <location>
        <begin position="122"/>
        <end position="142"/>
    </location>
</feature>